<dbReference type="PANTHER" id="PTHR12861:SF3">
    <property type="entry name" value="TRANSLOCON-ASSOCIATED PROTEIN SUBUNIT BETA"/>
    <property type="match status" value="1"/>
</dbReference>
<keyword evidence="8 12" id="KW-1133">Transmembrane helix</keyword>
<evidence type="ECO:0000256" key="10">
    <source>
        <dbReference type="ARBA" id="ARBA00023180"/>
    </source>
</evidence>
<dbReference type="AlphaFoldDB" id="A0A7C8YCC8"/>
<feature type="transmembrane region" description="Helical" evidence="12">
    <location>
        <begin position="157"/>
        <end position="178"/>
    </location>
</feature>
<comment type="function">
    <text evidence="1 11">TRAP proteins are part of a complex whose function is to bind calcium to the ER membrane and thereby regulate the retention of ER resident proteins.</text>
</comment>
<dbReference type="InterPro" id="IPR008856">
    <property type="entry name" value="TRAP_beta"/>
</dbReference>
<evidence type="ECO:0000256" key="2">
    <source>
        <dbReference type="ARBA" id="ARBA00004115"/>
    </source>
</evidence>
<evidence type="ECO:0000256" key="13">
    <source>
        <dbReference type="SAM" id="SignalP"/>
    </source>
</evidence>
<comment type="subcellular location">
    <subcellularLocation>
        <location evidence="2">Endoplasmic reticulum membrane</location>
        <topology evidence="2">Single-pass type I membrane protein</topology>
    </subcellularLocation>
</comment>
<evidence type="ECO:0000256" key="1">
    <source>
        <dbReference type="ARBA" id="ARBA00002838"/>
    </source>
</evidence>
<sequence length="191" mass="20935">MANQCLYCLSFSLIFLSVAAAVTSDAPFVIAHKKATLKRLKSGKEHVLVSIDIYNEGSATAYDVSLTDGSWPQESFDVVSGKTSNSWERLDAGAQVSHSFELEAKVKGQFQGAPAVIRYRVPTKAALQEAYSTPIFPLDILEDRPPEKKLDWAKRYLAKYGSLISVISIVVLFVYLVASPSSASKASKKKR</sequence>
<dbReference type="PIRSF" id="PIRSF016400">
    <property type="entry name" value="TRAP_beta"/>
    <property type="match status" value="1"/>
</dbReference>
<evidence type="ECO:0000256" key="8">
    <source>
        <dbReference type="ARBA" id="ARBA00022989"/>
    </source>
</evidence>
<evidence type="ECO:0000256" key="9">
    <source>
        <dbReference type="ARBA" id="ARBA00023136"/>
    </source>
</evidence>
<evidence type="ECO:0000256" key="7">
    <source>
        <dbReference type="ARBA" id="ARBA00022824"/>
    </source>
</evidence>
<feature type="signal peptide" evidence="13">
    <location>
        <begin position="1"/>
        <end position="21"/>
    </location>
</feature>
<dbReference type="Pfam" id="PF05753">
    <property type="entry name" value="TRAP_beta"/>
    <property type="match status" value="1"/>
</dbReference>
<keyword evidence="5 12" id="KW-0812">Transmembrane</keyword>
<evidence type="ECO:0000256" key="4">
    <source>
        <dbReference type="ARBA" id="ARBA00021110"/>
    </source>
</evidence>
<evidence type="ECO:0000256" key="5">
    <source>
        <dbReference type="ARBA" id="ARBA00022692"/>
    </source>
</evidence>
<reference evidence="14" key="2">
    <citation type="submission" date="2020-07" db="EMBL/GenBank/DDBJ databases">
        <authorList>
            <person name="Vera ALvarez R."/>
            <person name="Arias-Moreno D.M."/>
            <person name="Jimenez-Jacinto V."/>
            <person name="Jimenez-Bremont J.F."/>
            <person name="Swaminathan K."/>
            <person name="Moose S.P."/>
            <person name="Guerrero-Gonzalez M.L."/>
            <person name="Marino-Ramirez L."/>
            <person name="Landsman D."/>
            <person name="Rodriguez-Kessler M."/>
            <person name="Delgado-Sanchez P."/>
        </authorList>
    </citation>
    <scope>NUCLEOTIDE SEQUENCE</scope>
    <source>
        <tissue evidence="14">Cladode</tissue>
    </source>
</reference>
<keyword evidence="9 11" id="KW-0472">Membrane</keyword>
<evidence type="ECO:0000256" key="6">
    <source>
        <dbReference type="ARBA" id="ARBA00022729"/>
    </source>
</evidence>
<proteinExistence type="inferred from homology"/>
<evidence type="ECO:0000256" key="12">
    <source>
        <dbReference type="SAM" id="Phobius"/>
    </source>
</evidence>
<evidence type="ECO:0000256" key="3">
    <source>
        <dbReference type="ARBA" id="ARBA00005610"/>
    </source>
</evidence>
<name>A0A7C8YCC8_OPUST</name>
<feature type="chain" id="PRO_5027773742" description="Translocon-associated protein subunit beta" evidence="13">
    <location>
        <begin position="22"/>
        <end position="191"/>
    </location>
</feature>
<dbReference type="PANTHER" id="PTHR12861">
    <property type="entry name" value="TRANSLOCON-ASSOCIATED PROTEIN, BETA SUBUNIT PRECURSOR TRAP-BETA SIGNAL SEQUENCE RECEPTOR BETA SUBUNIT"/>
    <property type="match status" value="1"/>
</dbReference>
<evidence type="ECO:0000256" key="11">
    <source>
        <dbReference type="PIRNR" id="PIRNR016400"/>
    </source>
</evidence>
<reference evidence="14" key="1">
    <citation type="journal article" date="2013" name="J. Plant Res.">
        <title>Effect of fungi and light on seed germination of three Opuntia species from semiarid lands of central Mexico.</title>
        <authorList>
            <person name="Delgado-Sanchez P."/>
            <person name="Jimenez-Bremont J.F."/>
            <person name="Guerrero-Gonzalez Mde L."/>
            <person name="Flores J."/>
        </authorList>
    </citation>
    <scope>NUCLEOTIDE SEQUENCE</scope>
    <source>
        <tissue evidence="14">Cladode</tissue>
    </source>
</reference>
<accession>A0A7C8YCC8</accession>
<keyword evidence="6 13" id="KW-0732">Signal</keyword>
<comment type="similarity">
    <text evidence="3 11">Belongs to the TRAP-beta family.</text>
</comment>
<dbReference type="GO" id="GO:0005789">
    <property type="term" value="C:endoplasmic reticulum membrane"/>
    <property type="evidence" value="ECO:0007669"/>
    <property type="project" value="UniProtKB-SubCell"/>
</dbReference>
<dbReference type="EMBL" id="GISG01002705">
    <property type="protein sequence ID" value="MBA4614530.1"/>
    <property type="molecule type" value="Transcribed_RNA"/>
</dbReference>
<evidence type="ECO:0000313" key="14">
    <source>
        <dbReference type="EMBL" id="MBA4614530.1"/>
    </source>
</evidence>
<keyword evidence="7 11" id="KW-0256">Endoplasmic reticulum</keyword>
<organism evidence="14">
    <name type="scientific">Opuntia streptacantha</name>
    <name type="common">Prickly pear cactus</name>
    <name type="synonym">Opuntia cardona</name>
    <dbReference type="NCBI Taxonomy" id="393608"/>
    <lineage>
        <taxon>Eukaryota</taxon>
        <taxon>Viridiplantae</taxon>
        <taxon>Streptophyta</taxon>
        <taxon>Embryophyta</taxon>
        <taxon>Tracheophyta</taxon>
        <taxon>Spermatophyta</taxon>
        <taxon>Magnoliopsida</taxon>
        <taxon>eudicotyledons</taxon>
        <taxon>Gunneridae</taxon>
        <taxon>Pentapetalae</taxon>
        <taxon>Caryophyllales</taxon>
        <taxon>Cactineae</taxon>
        <taxon>Cactaceae</taxon>
        <taxon>Opuntioideae</taxon>
        <taxon>Opuntia</taxon>
    </lineage>
</organism>
<protein>
    <recommendedName>
        <fullName evidence="4 11">Translocon-associated protein subunit beta</fullName>
        <shortName evidence="11">TRAP-beta</shortName>
    </recommendedName>
    <alternativeName>
        <fullName evidence="11">Signal sequence receptor subunit beta</fullName>
    </alternativeName>
</protein>
<keyword evidence="10" id="KW-0325">Glycoprotein</keyword>